<dbReference type="KEGG" id="azo:azo0863"/>
<evidence type="ECO:0000313" key="3">
    <source>
        <dbReference type="Proteomes" id="UP000002588"/>
    </source>
</evidence>
<keyword evidence="3" id="KW-1185">Reference proteome</keyword>
<proteinExistence type="predicted"/>
<dbReference type="RefSeq" id="WP_011764597.1">
    <property type="nucleotide sequence ID" value="NC_008702.1"/>
</dbReference>
<sequence>MSGNTLIASRGAPLPAGDAAAHPHRPATARGTGNFAAETTHV</sequence>
<name>A1K3S5_AZOSB</name>
<reference evidence="2 3" key="1">
    <citation type="journal article" date="2006" name="Nat. Biotechnol.">
        <title>Complete genome of the mutualistic, N2-fixing grass endophyte Azoarcus sp. strain BH72.</title>
        <authorList>
            <person name="Krause A."/>
            <person name="Ramakumar A."/>
            <person name="Bartels D."/>
            <person name="Battistoni F."/>
            <person name="Bekel T."/>
            <person name="Boch J."/>
            <person name="Boehm M."/>
            <person name="Friedrich F."/>
            <person name="Hurek T."/>
            <person name="Krause L."/>
            <person name="Linke B."/>
            <person name="McHardy A.C."/>
            <person name="Sarkar A."/>
            <person name="Schneiker S."/>
            <person name="Syed A.A."/>
            <person name="Thauer R."/>
            <person name="Vorhoelter F.-J."/>
            <person name="Weidner S."/>
            <person name="Puehler A."/>
            <person name="Reinhold-Hurek B."/>
            <person name="Kaiser O."/>
            <person name="Goesmann A."/>
        </authorList>
    </citation>
    <scope>NUCLEOTIDE SEQUENCE [LARGE SCALE GENOMIC DNA]</scope>
    <source>
        <strain evidence="2 3">BH72</strain>
    </source>
</reference>
<organism evidence="2 3">
    <name type="scientific">Azoarcus sp. (strain BH72)</name>
    <dbReference type="NCBI Taxonomy" id="418699"/>
    <lineage>
        <taxon>Bacteria</taxon>
        <taxon>Pseudomonadati</taxon>
        <taxon>Pseudomonadota</taxon>
        <taxon>Betaproteobacteria</taxon>
        <taxon>Rhodocyclales</taxon>
        <taxon>Zoogloeaceae</taxon>
        <taxon>Azoarcus</taxon>
    </lineage>
</organism>
<dbReference type="KEGG" id="aoa:dqs_0934"/>
<evidence type="ECO:0000313" key="2">
    <source>
        <dbReference type="EMBL" id="CAL93480.1"/>
    </source>
</evidence>
<evidence type="ECO:0000256" key="1">
    <source>
        <dbReference type="SAM" id="MobiDB-lite"/>
    </source>
</evidence>
<dbReference type="HOGENOM" id="CLU_3246612_0_0_4"/>
<accession>A1K3S5</accession>
<gene>
    <name evidence="2" type="ordered locus">azo0863</name>
</gene>
<protein>
    <submittedName>
        <fullName evidence="2">Uncharacterized protein</fullName>
    </submittedName>
</protein>
<dbReference type="EMBL" id="AM406670">
    <property type="protein sequence ID" value="CAL93480.1"/>
    <property type="molecule type" value="Genomic_DNA"/>
</dbReference>
<feature type="region of interest" description="Disordered" evidence="1">
    <location>
        <begin position="1"/>
        <end position="42"/>
    </location>
</feature>
<dbReference type="Proteomes" id="UP000002588">
    <property type="component" value="Chromosome"/>
</dbReference>
<dbReference type="AlphaFoldDB" id="A1K3S5"/>